<proteinExistence type="predicted"/>
<protein>
    <submittedName>
        <fullName evidence="1">Uncharacterized protein</fullName>
    </submittedName>
</protein>
<name>A0A0K2UWW1_LEPSM</name>
<evidence type="ECO:0000313" key="1">
    <source>
        <dbReference type="EMBL" id="CDW42196.1"/>
    </source>
</evidence>
<dbReference type="EMBL" id="HACA01024835">
    <property type="protein sequence ID" value="CDW42196.1"/>
    <property type="molecule type" value="Transcribed_RNA"/>
</dbReference>
<organism evidence="1">
    <name type="scientific">Lepeophtheirus salmonis</name>
    <name type="common">Salmon louse</name>
    <name type="synonym">Caligus salmonis</name>
    <dbReference type="NCBI Taxonomy" id="72036"/>
    <lineage>
        <taxon>Eukaryota</taxon>
        <taxon>Metazoa</taxon>
        <taxon>Ecdysozoa</taxon>
        <taxon>Arthropoda</taxon>
        <taxon>Crustacea</taxon>
        <taxon>Multicrustacea</taxon>
        <taxon>Hexanauplia</taxon>
        <taxon>Copepoda</taxon>
        <taxon>Siphonostomatoida</taxon>
        <taxon>Caligidae</taxon>
        <taxon>Lepeophtheirus</taxon>
    </lineage>
</organism>
<dbReference type="AlphaFoldDB" id="A0A0K2UWW1"/>
<reference evidence="1" key="1">
    <citation type="submission" date="2014-05" db="EMBL/GenBank/DDBJ databases">
        <authorList>
            <person name="Chronopoulou M."/>
        </authorList>
    </citation>
    <scope>NUCLEOTIDE SEQUENCE</scope>
    <source>
        <tissue evidence="1">Whole organism</tissue>
    </source>
</reference>
<sequence>MLREVAAYKFTLPRASSTTRGPRYIIIYSRVIGFYSSMLLHHSIVSSSEYNLNCTRSYSFAMNYSQLYNPQRFCITLIMYTTILPCNPNVFVRNIFTTIILE</sequence>
<accession>A0A0K2UWW1</accession>